<dbReference type="AlphaFoldDB" id="A0A1X0DDN0"/>
<dbReference type="Proteomes" id="UP000192566">
    <property type="component" value="Unassembled WGS sequence"/>
</dbReference>
<comment type="caution">
    <text evidence="1">The sequence shown here is derived from an EMBL/GenBank/DDBJ whole genome shotgun (WGS) entry which is preliminary data.</text>
</comment>
<reference evidence="1 2" key="1">
    <citation type="submission" date="2017-02" db="EMBL/GenBank/DDBJ databases">
        <title>The new phylogeny of genus Mycobacterium.</title>
        <authorList>
            <person name="Tortoli E."/>
            <person name="Trovato A."/>
            <person name="Cirillo D.M."/>
        </authorList>
    </citation>
    <scope>NUCLEOTIDE SEQUENCE [LARGE SCALE GENOMIC DNA]</scope>
    <source>
        <strain evidence="1 2">DSM 44471</strain>
    </source>
</reference>
<name>A0A1X0DDN0_MYCHE</name>
<gene>
    <name evidence="1" type="ORF">BST25_18950</name>
</gene>
<proteinExistence type="predicted"/>
<organism evidence="1 2">
    <name type="scientific">Mycobacterium heidelbergense</name>
    <dbReference type="NCBI Taxonomy" id="53376"/>
    <lineage>
        <taxon>Bacteria</taxon>
        <taxon>Bacillati</taxon>
        <taxon>Actinomycetota</taxon>
        <taxon>Actinomycetes</taxon>
        <taxon>Mycobacteriales</taxon>
        <taxon>Mycobacteriaceae</taxon>
        <taxon>Mycobacterium</taxon>
        <taxon>Mycobacterium simiae complex</taxon>
    </lineage>
</organism>
<sequence>MFSSFGLLNGLLNTLAPGLANQIVVPGAVNIMSGGSLATAFQGLTNQLINGWPSLSPVIGDISAGLTQLLQSIPSVLSNLPSMLGNFAGALASNVGSLIAALLKLL</sequence>
<evidence type="ECO:0000313" key="2">
    <source>
        <dbReference type="Proteomes" id="UP000192566"/>
    </source>
</evidence>
<dbReference type="EMBL" id="MVHR01000034">
    <property type="protein sequence ID" value="ORA70447.1"/>
    <property type="molecule type" value="Genomic_DNA"/>
</dbReference>
<protein>
    <submittedName>
        <fullName evidence="1">Uncharacterized protein</fullName>
    </submittedName>
</protein>
<keyword evidence="2" id="KW-1185">Reference proteome</keyword>
<evidence type="ECO:0000313" key="1">
    <source>
        <dbReference type="EMBL" id="ORA70447.1"/>
    </source>
</evidence>
<accession>A0A1X0DDN0</accession>